<evidence type="ECO:0000313" key="2">
    <source>
        <dbReference type="EMBL" id="VDI22582.1"/>
    </source>
</evidence>
<protein>
    <recommendedName>
        <fullName evidence="4">G-protein coupled receptors family 1 profile domain-containing protein</fullName>
    </recommendedName>
</protein>
<feature type="transmembrane region" description="Helical" evidence="1">
    <location>
        <begin position="53"/>
        <end position="75"/>
    </location>
</feature>
<accession>A0A8B6DMP9</accession>
<proteinExistence type="predicted"/>
<dbReference type="EMBL" id="UYJE01003804">
    <property type="protein sequence ID" value="VDI22582.1"/>
    <property type="molecule type" value="Genomic_DNA"/>
</dbReference>
<keyword evidence="1" id="KW-0812">Transmembrane</keyword>
<sequence>METVSNDTIKFNHGELAVSAVITTISCLLSILGGLVLIWSYYVVPSSRNTVRLMLIALTLADILTASGYLMAMVFDWTAE</sequence>
<comment type="caution">
    <text evidence="2">The sequence shown here is derived from an EMBL/GenBank/DDBJ whole genome shotgun (WGS) entry which is preliminary data.</text>
</comment>
<dbReference type="SUPFAM" id="SSF81321">
    <property type="entry name" value="Family A G protein-coupled receptor-like"/>
    <property type="match status" value="1"/>
</dbReference>
<dbReference type="Proteomes" id="UP000596742">
    <property type="component" value="Unassembled WGS sequence"/>
</dbReference>
<feature type="transmembrane region" description="Helical" evidence="1">
    <location>
        <begin position="20"/>
        <end position="41"/>
    </location>
</feature>
<evidence type="ECO:0000313" key="3">
    <source>
        <dbReference type="Proteomes" id="UP000596742"/>
    </source>
</evidence>
<dbReference type="Gene3D" id="1.20.1070.10">
    <property type="entry name" value="Rhodopsin 7-helix transmembrane proteins"/>
    <property type="match status" value="1"/>
</dbReference>
<organism evidence="2 3">
    <name type="scientific">Mytilus galloprovincialis</name>
    <name type="common">Mediterranean mussel</name>
    <dbReference type="NCBI Taxonomy" id="29158"/>
    <lineage>
        <taxon>Eukaryota</taxon>
        <taxon>Metazoa</taxon>
        <taxon>Spiralia</taxon>
        <taxon>Lophotrochozoa</taxon>
        <taxon>Mollusca</taxon>
        <taxon>Bivalvia</taxon>
        <taxon>Autobranchia</taxon>
        <taxon>Pteriomorphia</taxon>
        <taxon>Mytilida</taxon>
        <taxon>Mytiloidea</taxon>
        <taxon>Mytilidae</taxon>
        <taxon>Mytilinae</taxon>
        <taxon>Mytilus</taxon>
    </lineage>
</organism>
<keyword evidence="1" id="KW-0472">Membrane</keyword>
<dbReference type="AlphaFoldDB" id="A0A8B6DMP9"/>
<gene>
    <name evidence="2" type="ORF">MGAL_10B089481</name>
</gene>
<evidence type="ECO:0000256" key="1">
    <source>
        <dbReference type="SAM" id="Phobius"/>
    </source>
</evidence>
<keyword evidence="3" id="KW-1185">Reference proteome</keyword>
<reference evidence="2" key="1">
    <citation type="submission" date="2018-11" db="EMBL/GenBank/DDBJ databases">
        <authorList>
            <person name="Alioto T."/>
            <person name="Alioto T."/>
        </authorList>
    </citation>
    <scope>NUCLEOTIDE SEQUENCE</scope>
</reference>
<evidence type="ECO:0008006" key="4">
    <source>
        <dbReference type="Google" id="ProtNLM"/>
    </source>
</evidence>
<name>A0A8B6DMP9_MYTGA</name>
<keyword evidence="1" id="KW-1133">Transmembrane helix</keyword>